<name>E6QTT8_9ZZZZ</name>
<reference evidence="1" key="1">
    <citation type="submission" date="2009-10" db="EMBL/GenBank/DDBJ databases">
        <title>Diversity of trophic interactions inside an arsenic-rich microbial ecosystem.</title>
        <authorList>
            <person name="Bertin P.N."/>
            <person name="Heinrich-Salmeron A."/>
            <person name="Pelletier E."/>
            <person name="Goulhen-Chollet F."/>
            <person name="Arsene-Ploetze F."/>
            <person name="Gallien S."/>
            <person name="Calteau A."/>
            <person name="Vallenet D."/>
            <person name="Casiot C."/>
            <person name="Chane-Woon-Ming B."/>
            <person name="Giloteaux L."/>
            <person name="Barakat M."/>
            <person name="Bonnefoy V."/>
            <person name="Bruneel O."/>
            <person name="Chandler M."/>
            <person name="Cleiss J."/>
            <person name="Duran R."/>
            <person name="Elbaz-Poulichet F."/>
            <person name="Fonknechten N."/>
            <person name="Lauga B."/>
            <person name="Mornico D."/>
            <person name="Ortet P."/>
            <person name="Schaeffer C."/>
            <person name="Siguier P."/>
            <person name="Alexander Thil Smith A."/>
            <person name="Van Dorsselaer A."/>
            <person name="Weissenbach J."/>
            <person name="Medigue C."/>
            <person name="Le Paslier D."/>
        </authorList>
    </citation>
    <scope>NUCLEOTIDE SEQUENCE</scope>
</reference>
<protein>
    <submittedName>
        <fullName evidence="1">Uncharacterized protein</fullName>
    </submittedName>
</protein>
<gene>
    <name evidence="1" type="ORF">CARN7_1454</name>
</gene>
<accession>E6QTT8</accession>
<comment type="caution">
    <text evidence="1">The sequence shown here is derived from an EMBL/GenBank/DDBJ whole genome shotgun (WGS) entry which is preliminary data.</text>
</comment>
<evidence type="ECO:0000313" key="1">
    <source>
        <dbReference type="EMBL" id="CBI10660.1"/>
    </source>
</evidence>
<organism evidence="1">
    <name type="scientific">mine drainage metagenome</name>
    <dbReference type="NCBI Taxonomy" id="410659"/>
    <lineage>
        <taxon>unclassified sequences</taxon>
        <taxon>metagenomes</taxon>
        <taxon>ecological metagenomes</taxon>
    </lineage>
</organism>
<proteinExistence type="predicted"/>
<dbReference type="EMBL" id="CABR01000099">
    <property type="protein sequence ID" value="CBI10660.1"/>
    <property type="molecule type" value="Genomic_DNA"/>
</dbReference>
<dbReference type="AlphaFoldDB" id="E6QTT8"/>
<sequence length="57" mass="6762">MLISVEFLQVNSLYVSVLSFKNNYIQTTHRVLQRADFFAMWKILHVYDTHRPSASMN</sequence>